<protein>
    <submittedName>
        <fullName evidence="1">Uncharacterized protein</fullName>
    </submittedName>
</protein>
<name>A0A645F637_9ZZZZ</name>
<dbReference type="AlphaFoldDB" id="A0A645F637"/>
<dbReference type="EMBL" id="VSSQ01055785">
    <property type="protein sequence ID" value="MPN09657.1"/>
    <property type="molecule type" value="Genomic_DNA"/>
</dbReference>
<sequence length="59" mass="6694">MELIFHFELSYGGMLVALKRIGKALSDVERLEQKTKKPLKDQGLFLMSGGQGVPLYRVR</sequence>
<proteinExistence type="predicted"/>
<evidence type="ECO:0000313" key="1">
    <source>
        <dbReference type="EMBL" id="MPN09657.1"/>
    </source>
</evidence>
<reference evidence="1" key="1">
    <citation type="submission" date="2019-08" db="EMBL/GenBank/DDBJ databases">
        <authorList>
            <person name="Kucharzyk K."/>
            <person name="Murdoch R.W."/>
            <person name="Higgins S."/>
            <person name="Loffler F."/>
        </authorList>
    </citation>
    <scope>NUCLEOTIDE SEQUENCE</scope>
</reference>
<comment type="caution">
    <text evidence="1">The sequence shown here is derived from an EMBL/GenBank/DDBJ whole genome shotgun (WGS) entry which is preliminary data.</text>
</comment>
<gene>
    <name evidence="1" type="ORF">SDC9_156948</name>
</gene>
<organism evidence="1">
    <name type="scientific">bioreactor metagenome</name>
    <dbReference type="NCBI Taxonomy" id="1076179"/>
    <lineage>
        <taxon>unclassified sequences</taxon>
        <taxon>metagenomes</taxon>
        <taxon>ecological metagenomes</taxon>
    </lineage>
</organism>
<accession>A0A645F637</accession>